<gene>
    <name evidence="1" type="ORF">C1H87_20590</name>
</gene>
<dbReference type="AlphaFoldDB" id="A0A2K9PXE3"/>
<sequence length="130" mass="14895">MAYGLDGCKTKGKLSKTDLGPKELPGIELDLEHGDLIDEYFAEIPVNYAINAMVEKISPVFEQEEWFGDLLGDVESVITDYFQIWNYKVGYEACEQLRESSVVVKLKSRGPFWVTMTRHERWSVAIMLIN</sequence>
<dbReference type="Proteomes" id="UP000235826">
    <property type="component" value="Chromosome"/>
</dbReference>
<organism evidence="1 2">
    <name type="scientific">Flavivirga eckloniae</name>
    <dbReference type="NCBI Taxonomy" id="1803846"/>
    <lineage>
        <taxon>Bacteria</taxon>
        <taxon>Pseudomonadati</taxon>
        <taxon>Bacteroidota</taxon>
        <taxon>Flavobacteriia</taxon>
        <taxon>Flavobacteriales</taxon>
        <taxon>Flavobacteriaceae</taxon>
        <taxon>Flavivirga</taxon>
    </lineage>
</organism>
<reference evidence="1 2" key="1">
    <citation type="submission" date="2018-01" db="EMBL/GenBank/DDBJ databases">
        <title>Complete genome sequence of Flavivirga eckloniae ECD14 isolated from seaweed Ecklonia cava.</title>
        <authorList>
            <person name="Lee J.H."/>
            <person name="Baik K.S."/>
            <person name="Seong C.N."/>
        </authorList>
    </citation>
    <scope>NUCLEOTIDE SEQUENCE [LARGE SCALE GENOMIC DNA]</scope>
    <source>
        <strain evidence="1 2">ECD14</strain>
    </source>
</reference>
<dbReference type="OrthoDB" id="332641at2"/>
<evidence type="ECO:0000313" key="2">
    <source>
        <dbReference type="Proteomes" id="UP000235826"/>
    </source>
</evidence>
<proteinExistence type="predicted"/>
<name>A0A2K9PXE3_9FLAO</name>
<keyword evidence="2" id="KW-1185">Reference proteome</keyword>
<evidence type="ECO:0000313" key="1">
    <source>
        <dbReference type="EMBL" id="AUP81710.1"/>
    </source>
</evidence>
<protein>
    <submittedName>
        <fullName evidence="1">Uncharacterized protein</fullName>
    </submittedName>
</protein>
<dbReference type="EMBL" id="CP025791">
    <property type="protein sequence ID" value="AUP81710.1"/>
    <property type="molecule type" value="Genomic_DNA"/>
</dbReference>
<dbReference type="KEGG" id="fek:C1H87_20590"/>
<accession>A0A2K9PXE3</accession>